<dbReference type="Proteomes" id="UP001072034">
    <property type="component" value="Unassembled WGS sequence"/>
</dbReference>
<gene>
    <name evidence="5" type="ORF">OHJ16_01430</name>
</gene>
<keyword evidence="3" id="KW-0804">Transcription</keyword>
<dbReference type="SUPFAM" id="SSF53822">
    <property type="entry name" value="Periplasmic binding protein-like I"/>
    <property type="match status" value="1"/>
</dbReference>
<evidence type="ECO:0000256" key="3">
    <source>
        <dbReference type="ARBA" id="ARBA00023163"/>
    </source>
</evidence>
<evidence type="ECO:0000256" key="2">
    <source>
        <dbReference type="ARBA" id="ARBA00023125"/>
    </source>
</evidence>
<dbReference type="Pfam" id="PF13377">
    <property type="entry name" value="Peripla_BP_3"/>
    <property type="match status" value="1"/>
</dbReference>
<organism evidence="5 6">
    <name type="scientific">Actinomyces israelii</name>
    <dbReference type="NCBI Taxonomy" id="1659"/>
    <lineage>
        <taxon>Bacteria</taxon>
        <taxon>Bacillati</taxon>
        <taxon>Actinomycetota</taxon>
        <taxon>Actinomycetes</taxon>
        <taxon>Actinomycetales</taxon>
        <taxon>Actinomycetaceae</taxon>
        <taxon>Actinomyces</taxon>
    </lineage>
</organism>
<keyword evidence="6" id="KW-1185">Reference proteome</keyword>
<name>A0ABT4I4Q8_9ACTO</name>
<dbReference type="InterPro" id="IPR010982">
    <property type="entry name" value="Lambda_DNA-bd_dom_sf"/>
</dbReference>
<reference evidence="5" key="1">
    <citation type="submission" date="2022-10" db="EMBL/GenBank/DDBJ databases">
        <title>Genome sequence of Actinomyces israelii ATCC 10048.</title>
        <authorList>
            <person name="Watt R.M."/>
            <person name="Tong W.M."/>
        </authorList>
    </citation>
    <scope>NUCLEOTIDE SEQUENCE</scope>
    <source>
        <strain evidence="5">ATCC 10048</strain>
    </source>
</reference>
<evidence type="ECO:0000313" key="6">
    <source>
        <dbReference type="Proteomes" id="UP001072034"/>
    </source>
</evidence>
<dbReference type="EMBL" id="JAPTMY010000002">
    <property type="protein sequence ID" value="MCZ0856712.1"/>
    <property type="molecule type" value="Genomic_DNA"/>
</dbReference>
<dbReference type="Gene3D" id="1.10.260.40">
    <property type="entry name" value="lambda repressor-like DNA-binding domains"/>
    <property type="match status" value="1"/>
</dbReference>
<proteinExistence type="predicted"/>
<dbReference type="InterPro" id="IPR000843">
    <property type="entry name" value="HTH_LacI"/>
</dbReference>
<evidence type="ECO:0000259" key="4">
    <source>
        <dbReference type="PROSITE" id="PS50932"/>
    </source>
</evidence>
<dbReference type="PANTHER" id="PTHR30146:SF109">
    <property type="entry name" value="HTH-TYPE TRANSCRIPTIONAL REGULATOR GALS"/>
    <property type="match status" value="1"/>
</dbReference>
<evidence type="ECO:0000256" key="1">
    <source>
        <dbReference type="ARBA" id="ARBA00023015"/>
    </source>
</evidence>
<dbReference type="PROSITE" id="PS00356">
    <property type="entry name" value="HTH_LACI_1"/>
    <property type="match status" value="1"/>
</dbReference>
<dbReference type="SMART" id="SM00354">
    <property type="entry name" value="HTH_LACI"/>
    <property type="match status" value="1"/>
</dbReference>
<feature type="domain" description="HTH lacI-type" evidence="4">
    <location>
        <begin position="11"/>
        <end position="65"/>
    </location>
</feature>
<dbReference type="PROSITE" id="PS50932">
    <property type="entry name" value="HTH_LACI_2"/>
    <property type="match status" value="1"/>
</dbReference>
<dbReference type="SUPFAM" id="SSF47413">
    <property type="entry name" value="lambda repressor-like DNA-binding domains"/>
    <property type="match status" value="1"/>
</dbReference>
<evidence type="ECO:0000313" key="5">
    <source>
        <dbReference type="EMBL" id="MCZ0856712.1"/>
    </source>
</evidence>
<accession>A0ABT4I4Q8</accession>
<dbReference type="InterPro" id="IPR028082">
    <property type="entry name" value="Peripla_BP_I"/>
</dbReference>
<protein>
    <submittedName>
        <fullName evidence="5">LacI family DNA-binding transcriptional regulator</fullName>
    </submittedName>
</protein>
<sequence length="336" mass="35228">MTSSEPGRRRPGMMDVARLAGVSHQTVSRVLNAPDSVRPATLEKVRAAIAQLGYRRNMAARALVTDSTRTIGVVTAGSRFFGPASTSAAIEVAARRAGYATLVTALNHGSGAEVAEAFDFLVGRGVDGIIAVAPQTRIATAVERAARAVPLVVVADGFSPSERIHVVSVDQELGARMVVGHLLGRGRRRVAHVRGPSGWFDAAARIRGWRAAVEDAGAEPGELLEGDWSPERGYAAGAELVARGLPDGVFCSNDLMALGALAALRDRGIRVPADVVVAGYDDVAGAAFFSPPLTTVRQPFDELGRLCMEVLLQAIGGDEGAAHSIPPTLQVRRSSE</sequence>
<keyword evidence="1" id="KW-0805">Transcription regulation</keyword>
<keyword evidence="2 5" id="KW-0238">DNA-binding</keyword>
<dbReference type="InterPro" id="IPR046335">
    <property type="entry name" value="LacI/GalR-like_sensor"/>
</dbReference>
<dbReference type="RefSeq" id="WP_268916430.1">
    <property type="nucleotide sequence ID" value="NZ_JAPTMY010000002.1"/>
</dbReference>
<dbReference type="Gene3D" id="3.40.50.2300">
    <property type="match status" value="2"/>
</dbReference>
<dbReference type="GO" id="GO:0003677">
    <property type="term" value="F:DNA binding"/>
    <property type="evidence" value="ECO:0007669"/>
    <property type="project" value="UniProtKB-KW"/>
</dbReference>
<dbReference type="CDD" id="cd01574">
    <property type="entry name" value="PBP1_LacI"/>
    <property type="match status" value="1"/>
</dbReference>
<dbReference type="CDD" id="cd01392">
    <property type="entry name" value="HTH_LacI"/>
    <property type="match status" value="1"/>
</dbReference>
<dbReference type="PANTHER" id="PTHR30146">
    <property type="entry name" value="LACI-RELATED TRANSCRIPTIONAL REPRESSOR"/>
    <property type="match status" value="1"/>
</dbReference>
<dbReference type="Pfam" id="PF00356">
    <property type="entry name" value="LacI"/>
    <property type="match status" value="1"/>
</dbReference>
<comment type="caution">
    <text evidence="5">The sequence shown here is derived from an EMBL/GenBank/DDBJ whole genome shotgun (WGS) entry which is preliminary data.</text>
</comment>